<dbReference type="Gene3D" id="3.60.21.10">
    <property type="match status" value="1"/>
</dbReference>
<evidence type="ECO:0000313" key="6">
    <source>
        <dbReference type="EMBL" id="ALZ85897.1"/>
    </source>
</evidence>
<keyword evidence="3" id="KW-0408">Iron</keyword>
<dbReference type="EMBL" id="CP013987">
    <property type="protein sequence ID" value="ALZ85897.1"/>
    <property type="molecule type" value="Genomic_DNA"/>
</dbReference>
<dbReference type="InterPro" id="IPR026575">
    <property type="entry name" value="GpdQ/CpdA-like"/>
</dbReference>
<evidence type="ECO:0000256" key="3">
    <source>
        <dbReference type="ARBA" id="ARBA00023004"/>
    </source>
</evidence>
<evidence type="ECO:0000313" key="7">
    <source>
        <dbReference type="Proteomes" id="UP000064137"/>
    </source>
</evidence>
<dbReference type="PANTHER" id="PTHR42988">
    <property type="entry name" value="PHOSPHOHYDROLASE"/>
    <property type="match status" value="1"/>
</dbReference>
<sequence>MSLPDSVNAPLVVQLTDSHLFARANGRLLGIDTAASLQQVVAQVVQEQPRIDLLLASGDLSQDGSVASYQRFCELTEPLAAPMRWLAGNHDENAPMAKACGDRDFLDTVTDLGAWRLILLDSTVRGCVFGELEQAQLATLDEALSAAPERPALICLHHHPVPVGCGWMEPLGLNRPDELFAVLDRHPQVKVVLWGHIHQEFDQLRNGVRLLASPSTGLQFEPGSQEFKAGDQAPGYRWLRLLPDGELETGVSRLQQHAFTVDHSAAGY</sequence>
<dbReference type="RefSeq" id="WP_059316014.1">
    <property type="nucleotide sequence ID" value="NZ_CP013987.1"/>
</dbReference>
<evidence type="ECO:0000256" key="2">
    <source>
        <dbReference type="ARBA" id="ARBA00022801"/>
    </source>
</evidence>
<reference evidence="6 7" key="1">
    <citation type="submission" date="2016-01" db="EMBL/GenBank/DDBJ databases">
        <title>Annotation of Pseudomonas oryzihabitans USDA-ARS-USMARC-56511.</title>
        <authorList>
            <person name="Harhay G.P."/>
            <person name="Harhay D.M."/>
            <person name="Smith T.P.L."/>
            <person name="Bono J.L."/>
            <person name="Heaton M.P."/>
            <person name="Clawson M.L."/>
            <person name="Chitko-Mckown C.G."/>
            <person name="Capik S.F."/>
            <person name="DeDonder K.D."/>
            <person name="Apley M.D."/>
            <person name="Lubbers B.V."/>
            <person name="White B.J."/>
            <person name="Larson R.L."/>
        </authorList>
    </citation>
    <scope>NUCLEOTIDE SEQUENCE [LARGE SCALE GENOMIC DNA]</scope>
    <source>
        <strain evidence="6 7">USDA-ARS-USMARC-56511</strain>
    </source>
</reference>
<dbReference type="GO" id="GO:0004112">
    <property type="term" value="F:cyclic-nucleotide phosphodiesterase activity"/>
    <property type="evidence" value="ECO:0007669"/>
    <property type="project" value="InterPro"/>
</dbReference>
<keyword evidence="2" id="KW-0378">Hydrolase</keyword>
<dbReference type="GO" id="GO:0046872">
    <property type="term" value="F:metal ion binding"/>
    <property type="evidence" value="ECO:0007669"/>
    <property type="project" value="UniProtKB-KW"/>
</dbReference>
<keyword evidence="1" id="KW-0479">Metal-binding</keyword>
<dbReference type="CDD" id="cd07402">
    <property type="entry name" value="MPP_GpdQ"/>
    <property type="match status" value="1"/>
</dbReference>
<protein>
    <submittedName>
        <fullName evidence="6">Serine/threonine protein phosphatase</fullName>
    </submittedName>
</protein>
<evidence type="ECO:0000259" key="5">
    <source>
        <dbReference type="Pfam" id="PF00149"/>
    </source>
</evidence>
<organism evidence="6 7">
    <name type="scientific">Pseudomonas oryzihabitans</name>
    <dbReference type="NCBI Taxonomy" id="47885"/>
    <lineage>
        <taxon>Bacteria</taxon>
        <taxon>Pseudomonadati</taxon>
        <taxon>Pseudomonadota</taxon>
        <taxon>Gammaproteobacteria</taxon>
        <taxon>Pseudomonadales</taxon>
        <taxon>Pseudomonadaceae</taxon>
        <taxon>Pseudomonas</taxon>
    </lineage>
</organism>
<dbReference type="InterPro" id="IPR004843">
    <property type="entry name" value="Calcineurin-like_PHP"/>
</dbReference>
<accession>A0A0U4XWF1</accession>
<evidence type="ECO:0000256" key="1">
    <source>
        <dbReference type="ARBA" id="ARBA00022723"/>
    </source>
</evidence>
<feature type="domain" description="Calcineurin-like phosphoesterase" evidence="5">
    <location>
        <begin position="12"/>
        <end position="199"/>
    </location>
</feature>
<dbReference type="OrthoDB" id="9784378at2"/>
<dbReference type="SUPFAM" id="SSF56300">
    <property type="entry name" value="Metallo-dependent phosphatases"/>
    <property type="match status" value="1"/>
</dbReference>
<comment type="similarity">
    <text evidence="4">Belongs to the cyclic nucleotide phosphodiesterase class-III family.</text>
</comment>
<gene>
    <name evidence="6" type="ORF">APT59_17450</name>
</gene>
<dbReference type="NCBIfam" id="NF008359">
    <property type="entry name" value="PRK11148.1"/>
    <property type="match status" value="1"/>
</dbReference>
<dbReference type="AlphaFoldDB" id="A0A0U4XWF1"/>
<dbReference type="InterPro" id="IPR050884">
    <property type="entry name" value="CNP_phosphodiesterase-III"/>
</dbReference>
<dbReference type="Pfam" id="PF00149">
    <property type="entry name" value="Metallophos"/>
    <property type="match status" value="1"/>
</dbReference>
<name>A0A0U4XWF1_9PSED</name>
<evidence type="ECO:0000256" key="4">
    <source>
        <dbReference type="ARBA" id="ARBA00025742"/>
    </source>
</evidence>
<dbReference type="InterPro" id="IPR029052">
    <property type="entry name" value="Metallo-depent_PP-like"/>
</dbReference>
<dbReference type="Proteomes" id="UP000064137">
    <property type="component" value="Chromosome"/>
</dbReference>
<dbReference type="PANTHER" id="PTHR42988:SF2">
    <property type="entry name" value="CYCLIC NUCLEOTIDE PHOSPHODIESTERASE CBUA0032-RELATED"/>
    <property type="match status" value="1"/>
</dbReference>
<dbReference type="KEGG" id="por:APT59_17450"/>
<proteinExistence type="inferred from homology"/>